<name>A0AAU7DUE2_9MICO</name>
<keyword evidence="2" id="KW-0812">Transmembrane</keyword>
<protein>
    <submittedName>
        <fullName evidence="5">GH92 family glycosyl hydrolase</fullName>
        <ecNumber evidence="5">3.2.1.-</ecNumber>
    </submittedName>
</protein>
<reference evidence="5" key="1">
    <citation type="submission" date="2024-02" db="EMBL/GenBank/DDBJ databases">
        <title>Tomenella chthoni gen. nov. sp. nov., a member of the family Jonesiaceae isolated from bat guano.</title>
        <authorList>
            <person name="Miller S.L."/>
            <person name="King J."/>
            <person name="Sankaranarayanan K."/>
            <person name="Lawson P.A."/>
        </authorList>
    </citation>
    <scope>NUCLEOTIDE SEQUENCE</scope>
    <source>
        <strain evidence="5">BS-20</strain>
    </source>
</reference>
<dbReference type="InterPro" id="IPR000601">
    <property type="entry name" value="PKD_dom"/>
</dbReference>
<dbReference type="Pfam" id="PF07971">
    <property type="entry name" value="Glyco_hydro_92"/>
    <property type="match status" value="1"/>
</dbReference>
<dbReference type="InterPro" id="IPR000421">
    <property type="entry name" value="FA58C"/>
</dbReference>
<dbReference type="Gene3D" id="2.60.40.10">
    <property type="entry name" value="Immunoglobulins"/>
    <property type="match status" value="3"/>
</dbReference>
<accession>A0AAU7DUE2</accession>
<dbReference type="PANTHER" id="PTHR12143:SF43">
    <property type="entry name" value="PUTATIVE-RELATED"/>
    <property type="match status" value="1"/>
</dbReference>
<dbReference type="EC" id="3.2.1.-" evidence="5"/>
<dbReference type="InterPro" id="IPR032109">
    <property type="entry name" value="Big_3_5"/>
</dbReference>
<dbReference type="Pfam" id="PF00801">
    <property type="entry name" value="PKD"/>
    <property type="match status" value="1"/>
</dbReference>
<dbReference type="PROSITE" id="PS50022">
    <property type="entry name" value="FA58C_3"/>
    <property type="match status" value="1"/>
</dbReference>
<dbReference type="GO" id="GO:0006516">
    <property type="term" value="P:glycoprotein catabolic process"/>
    <property type="evidence" value="ECO:0007669"/>
    <property type="project" value="TreeGrafter"/>
</dbReference>
<dbReference type="InterPro" id="IPR013783">
    <property type="entry name" value="Ig-like_fold"/>
</dbReference>
<dbReference type="InterPro" id="IPR014718">
    <property type="entry name" value="GH-type_carb-bd"/>
</dbReference>
<dbReference type="Gene3D" id="2.60.120.260">
    <property type="entry name" value="Galactose-binding domain-like"/>
    <property type="match status" value="2"/>
</dbReference>
<keyword evidence="5" id="KW-0378">Hydrolase</keyword>
<dbReference type="InterPro" id="IPR008928">
    <property type="entry name" value="6-hairpin_glycosidase_sf"/>
</dbReference>
<feature type="compositionally biased region" description="Basic and acidic residues" evidence="1">
    <location>
        <begin position="1994"/>
        <end position="2003"/>
    </location>
</feature>
<dbReference type="InterPro" id="IPR050883">
    <property type="entry name" value="PNGase"/>
</dbReference>
<dbReference type="Pfam" id="PF17678">
    <property type="entry name" value="Glyco_hydro_92N"/>
    <property type="match status" value="1"/>
</dbReference>
<dbReference type="Gene3D" id="3.30.2080.10">
    <property type="entry name" value="GH92 mannosidase domain"/>
    <property type="match status" value="1"/>
</dbReference>
<feature type="domain" description="PKD" evidence="4">
    <location>
        <begin position="1338"/>
        <end position="1403"/>
    </location>
</feature>
<dbReference type="GO" id="GO:0005975">
    <property type="term" value="P:carbohydrate metabolic process"/>
    <property type="evidence" value="ECO:0007669"/>
    <property type="project" value="InterPro"/>
</dbReference>
<evidence type="ECO:0000259" key="3">
    <source>
        <dbReference type="PROSITE" id="PS50022"/>
    </source>
</evidence>
<organism evidence="5">
    <name type="scientific">Jonesiaceae bacterium BS-20</name>
    <dbReference type="NCBI Taxonomy" id="3120821"/>
    <lineage>
        <taxon>Bacteria</taxon>
        <taxon>Bacillati</taxon>
        <taxon>Actinomycetota</taxon>
        <taxon>Actinomycetes</taxon>
        <taxon>Micrococcales</taxon>
        <taxon>Jonesiaceae</taxon>
    </lineage>
</organism>
<feature type="domain" description="PKD" evidence="4">
    <location>
        <begin position="1644"/>
        <end position="1695"/>
    </location>
</feature>
<keyword evidence="5" id="KW-0326">Glycosidase</keyword>
<dbReference type="Gene3D" id="1.20.1610.10">
    <property type="entry name" value="alpha-1,2-mannosidases domains"/>
    <property type="match status" value="1"/>
</dbReference>
<feature type="compositionally biased region" description="Gly residues" evidence="1">
    <location>
        <begin position="1981"/>
        <end position="1991"/>
    </location>
</feature>
<dbReference type="SUPFAM" id="SSF48208">
    <property type="entry name" value="Six-hairpin glycosidases"/>
    <property type="match status" value="1"/>
</dbReference>
<dbReference type="Pfam" id="PF16640">
    <property type="entry name" value="Big_3_5"/>
    <property type="match status" value="1"/>
</dbReference>
<dbReference type="GO" id="GO:0005829">
    <property type="term" value="C:cytosol"/>
    <property type="evidence" value="ECO:0007669"/>
    <property type="project" value="TreeGrafter"/>
</dbReference>
<evidence type="ECO:0000256" key="1">
    <source>
        <dbReference type="SAM" id="MobiDB-lite"/>
    </source>
</evidence>
<dbReference type="NCBIfam" id="TIGR01180">
    <property type="entry name" value="aman2_put"/>
    <property type="match status" value="1"/>
</dbReference>
<dbReference type="GO" id="GO:0000224">
    <property type="term" value="F:peptide-N4-(N-acetyl-beta-glucosaminyl)asparagine amidase activity"/>
    <property type="evidence" value="ECO:0007669"/>
    <property type="project" value="TreeGrafter"/>
</dbReference>
<feature type="transmembrane region" description="Helical" evidence="2">
    <location>
        <begin position="2010"/>
        <end position="2030"/>
    </location>
</feature>
<keyword evidence="2" id="KW-0472">Membrane</keyword>
<evidence type="ECO:0000313" key="5">
    <source>
        <dbReference type="EMBL" id="XBH20901.1"/>
    </source>
</evidence>
<dbReference type="GO" id="GO:0016798">
    <property type="term" value="F:hydrolase activity, acting on glycosyl bonds"/>
    <property type="evidence" value="ECO:0007669"/>
    <property type="project" value="UniProtKB-KW"/>
</dbReference>
<dbReference type="InterPro" id="IPR012939">
    <property type="entry name" value="Glyco_hydro_92"/>
</dbReference>
<dbReference type="SMART" id="SM00089">
    <property type="entry name" value="PKD"/>
    <property type="match status" value="2"/>
</dbReference>
<dbReference type="PANTHER" id="PTHR12143">
    <property type="entry name" value="PEPTIDE N-GLYCANASE PNGASE -RELATED"/>
    <property type="match status" value="1"/>
</dbReference>
<evidence type="ECO:0000256" key="2">
    <source>
        <dbReference type="SAM" id="Phobius"/>
    </source>
</evidence>
<evidence type="ECO:0000259" key="4">
    <source>
        <dbReference type="PROSITE" id="PS50093"/>
    </source>
</evidence>
<dbReference type="Pfam" id="PF00754">
    <property type="entry name" value="F5_F8_type_C"/>
    <property type="match status" value="1"/>
</dbReference>
<sequence length="2041" mass="214074">MTSLHSPLGAPRQRYGRTVAFTLAAALAGTTMVSTMVSTMAAAAPEGAADSTFLSSFEPGDPQPLTTTAFGDDQKNFNGKASTPGSILNLVQNVVASTESPAAEGPANLADGSANTKWLIREPIGHATYELSDPAAITGYTLTSANNASERDPKDFVVQGSIDGATWVDLDTQTGQTWTGRLATNKYELPALTEKYGFYRLAITANNGGPLLQIADWELLDSNRTSAASPMVTEISSGPRSSHTAKTNVGFSGIKALEYGGRVAADGDAKATNELFDIDVAVAADSQLSYKIFPVLDPAQTYAATHVAVDLVFDDGERLSADPLVTDAYGYAANASAQGQGNILWPDQWNSVTVDLGKFSGKSVKKVLVSYEQPGAPANTPVLGYIDDISIDQAEELDTSDGLISYVDTRRGTNSTGGFSRGNNIPAAAWPNGFNFITPMTNADNHSTIYHYQKENNASNLPGLSGIGFSHQPSIWMGDRNQLAVLPANGDSPSSSIKERRLPFQHENETARPDHYAVRFENNLTTSVTPTDHGAIYKFGFTGDTGSVIVDKVDGSSALTIAEDGTVSGTVSGGSGYPGRTQMFVYGEFDTVPSKAGATTVGNRNSSARFAAFDTSTDKEVELRIASSFISQEQAKKNFGLELEGVSYDSALTAVQKAWNDRLSVVTDVKGATDAELVTLYSSLYRLNLYPNSQFENTGTVTQPDYKYASPVSATDGGSASDANRKAKIVDGKMYVNNGFWDTYRTAWPAYAFLYPEQSEELVDGFIEQYREGGWVARWSSPGYADLMTGTSSDVAFAEAYLAGALSNSLALEAYNAALKNATVLPESNAVGRKGLDRSIFLGFTHKDTHESASWGLEGFINDFGIAQMAQALAEDPETPAERKAQLLEEAEYFEARSTHYTEMYNPEAGVFTARSADGTWPEGKDFNKKAWGGAFTEASGWTFAFHAPHDVDGLSALYGGRQGLLDEMNEFLTTPERADYSGIHEAREARDVRLGMLGMSNQIAHHIPYIPAAAGDPTLTQELVREIQQRLFAGSDIGQGYAGDEDNGEFSAWFIFSALGFYPLEVGSGNYTVGSPLFDSATLNINGKSLKINAPGAGVQNKIYVDGVTINGKQIDDVTFDGSLIRAGGTLDFKMSDTPSKWGAKDLNEKLEVPTTLVDAFKPGFGAITAADSTNISALVDDNMRSNVVFDENSTEITWKSASGPVFAHQYTVTSTTGPGVGTPESWILQGSTDGVNWTELDKRSGQEFKFNTQTRPFTVKTQGGAFTQFRLTLNSAEGTKLGLAELELFAKASQNTGLSVTGAQGLDARVDEVFNAPVATIIGAESSAAKYTVAVDFGDGNSATADNIALKSNGLSGWTVSAPHTYTAPGVYSVGVTVTDSSGATESATSLVVVSRDATFTGAFNNTCIGDLKENAANCDGQSSGYFRDKLADDGFIQGTTIEIPGTELTYDLPAVAPGAPDNVTGEGQTIMIDLGQDASQIALIGTATESGKQVVGTLNFSDGTTQSLPIDFGDWVGASGKPQFGNIVLAVSEGRLVGVDAEGSIKNTAIFATKPVALDTDGEGSPKTVVSLTMPQEKGTLRNDGRVHVFAFASDGDRASSTELVVAPAATEVQEAEVEFTTPLATVAGGMGQDAPVAVVNWGDGTTAEAIEVAGDAVSGTHTYAEAGTYTVWVTVDDGVRSVATQVEIIVEDSTPTYDPSVSIDAKVAQPGDSVTVTGTGYAPGESIEVTLGSSAPVTVVATAYGSFTAQVTVPADATSGDHPVVAVGQKSQASAQATLRVEVATPGAIATTTTLKSSVNSPVVGETFQLIATVTPADATGQVEFLVGTEVVGSAAVSAGSATTDLQAASSGTFTYTAQFIPHESDKFTESVSAALELEVRSAPVLEAEIELSAKAVAQGATVTVTGRGFAPGEEVDLGLRSTPTALGSATVNEDGVFKLDVTIPVTTELGTHTVNAHGTESDLSAEATLEVVAAGTGSGDGDGGNTDGDDAKNPDGELSKTGTNAAVYLSITLALLVTGGVFLFYRRKGLSFAKEN</sequence>
<dbReference type="Pfam" id="PF18911">
    <property type="entry name" value="PKD_4"/>
    <property type="match status" value="1"/>
</dbReference>
<dbReference type="InterPro" id="IPR035986">
    <property type="entry name" value="PKD_dom_sf"/>
</dbReference>
<dbReference type="SUPFAM" id="SSF49299">
    <property type="entry name" value="PKD domain"/>
    <property type="match status" value="2"/>
</dbReference>
<dbReference type="InterPro" id="IPR005887">
    <property type="entry name" value="GH92_a_mannosidase_put"/>
</dbReference>
<dbReference type="Gene3D" id="2.70.98.10">
    <property type="match status" value="1"/>
</dbReference>
<dbReference type="SUPFAM" id="SSF49785">
    <property type="entry name" value="Galactose-binding domain-like"/>
    <property type="match status" value="1"/>
</dbReference>
<dbReference type="InterPro" id="IPR022409">
    <property type="entry name" value="PKD/Chitinase_dom"/>
</dbReference>
<proteinExistence type="predicted"/>
<dbReference type="PROSITE" id="PS50093">
    <property type="entry name" value="PKD"/>
    <property type="match status" value="2"/>
</dbReference>
<feature type="region of interest" description="Disordered" evidence="1">
    <location>
        <begin position="1979"/>
        <end position="2003"/>
    </location>
</feature>
<dbReference type="EMBL" id="CP146203">
    <property type="protein sequence ID" value="XBH20901.1"/>
    <property type="molecule type" value="Genomic_DNA"/>
</dbReference>
<feature type="region of interest" description="Disordered" evidence="1">
    <location>
        <begin position="52"/>
        <end position="82"/>
    </location>
</feature>
<dbReference type="InterPro" id="IPR008979">
    <property type="entry name" value="Galactose-bd-like_sf"/>
</dbReference>
<feature type="domain" description="F5/8 type C" evidence="3">
    <location>
        <begin position="81"/>
        <end position="222"/>
    </location>
</feature>
<dbReference type="InterPro" id="IPR041371">
    <property type="entry name" value="GH92_N"/>
</dbReference>
<keyword evidence="2" id="KW-1133">Transmembrane helix</keyword>
<dbReference type="CDD" id="cd00146">
    <property type="entry name" value="PKD"/>
    <property type="match status" value="2"/>
</dbReference>
<dbReference type="Gene3D" id="1.20.1050.60">
    <property type="entry name" value="alpha-1,2-mannosidase"/>
    <property type="match status" value="1"/>
</dbReference>
<gene>
    <name evidence="5" type="ORF">V5R04_11810</name>
</gene>
<dbReference type="GO" id="GO:0030246">
    <property type="term" value="F:carbohydrate binding"/>
    <property type="evidence" value="ECO:0007669"/>
    <property type="project" value="InterPro"/>
</dbReference>